<dbReference type="PANTHER" id="PTHR31851">
    <property type="entry name" value="FE(2+)/MN(2+) TRANSPORTER PCL1"/>
    <property type="match status" value="1"/>
</dbReference>
<reference evidence="6 7" key="1">
    <citation type="journal article" date="2016" name="Nat. Commun.">
        <title>Thousands of microbial genomes shed light on interconnected biogeochemical processes in an aquifer system.</title>
        <authorList>
            <person name="Anantharaman K."/>
            <person name="Brown C.T."/>
            <person name="Hug L.A."/>
            <person name="Sharon I."/>
            <person name="Castelle C.J."/>
            <person name="Probst A.J."/>
            <person name="Thomas B.C."/>
            <person name="Singh A."/>
            <person name="Wilkins M.J."/>
            <person name="Karaoz U."/>
            <person name="Brodie E.L."/>
            <person name="Williams K.H."/>
            <person name="Hubbard S.S."/>
            <person name="Banfield J.F."/>
        </authorList>
    </citation>
    <scope>NUCLEOTIDE SEQUENCE [LARGE SCALE GENOMIC DNA]</scope>
</reference>
<dbReference type="CDD" id="cd01059">
    <property type="entry name" value="CCC1_like"/>
    <property type="match status" value="1"/>
</dbReference>
<keyword evidence="2 5" id="KW-0812">Transmembrane</keyword>
<dbReference type="GO" id="GO:0030026">
    <property type="term" value="P:intracellular manganese ion homeostasis"/>
    <property type="evidence" value="ECO:0007669"/>
    <property type="project" value="InterPro"/>
</dbReference>
<dbReference type="EMBL" id="MHQD01000016">
    <property type="protein sequence ID" value="OGZ96270.1"/>
    <property type="molecule type" value="Genomic_DNA"/>
</dbReference>
<evidence type="ECO:0008006" key="8">
    <source>
        <dbReference type="Google" id="ProtNLM"/>
    </source>
</evidence>
<feature type="transmembrane region" description="Helical" evidence="5">
    <location>
        <begin position="115"/>
        <end position="136"/>
    </location>
</feature>
<dbReference type="AlphaFoldDB" id="A0A1G2KCV9"/>
<comment type="caution">
    <text evidence="6">The sequence shown here is derived from an EMBL/GenBank/DDBJ whole genome shotgun (WGS) entry which is preliminary data.</text>
</comment>
<proteinExistence type="predicted"/>
<gene>
    <name evidence="6" type="ORF">A2847_00665</name>
</gene>
<dbReference type="Pfam" id="PF01988">
    <property type="entry name" value="VIT1"/>
    <property type="match status" value="2"/>
</dbReference>
<dbReference type="GO" id="GO:0005384">
    <property type="term" value="F:manganese ion transmembrane transporter activity"/>
    <property type="evidence" value="ECO:0007669"/>
    <property type="project" value="InterPro"/>
</dbReference>
<evidence type="ECO:0000256" key="3">
    <source>
        <dbReference type="ARBA" id="ARBA00022989"/>
    </source>
</evidence>
<feature type="transmembrane region" description="Helical" evidence="5">
    <location>
        <begin position="148"/>
        <end position="167"/>
    </location>
</feature>
<evidence type="ECO:0000256" key="4">
    <source>
        <dbReference type="ARBA" id="ARBA00023136"/>
    </source>
</evidence>
<dbReference type="InterPro" id="IPR008217">
    <property type="entry name" value="Ccc1_fam"/>
</dbReference>
<sequence>MAFLDRGATRRAHYLGTFVFGVEDSLVSTVGLLSGIAIAGVSQRTILVSGIILVLVEAFSMAVGSFLAEHSEEDYLNKREMPLGNSVADGAIMFFSYFASGFIPLFPYAVFAEALAFRVSVAMSLFALFFLGAVGARLSHTGIVRNGFRMAAIGGIAIMVGILVGIITRSIL</sequence>
<keyword evidence="4 5" id="KW-0472">Membrane</keyword>
<dbReference type="Proteomes" id="UP000178574">
    <property type="component" value="Unassembled WGS sequence"/>
</dbReference>
<name>A0A1G2KCV9_9BACT</name>
<evidence type="ECO:0000256" key="2">
    <source>
        <dbReference type="ARBA" id="ARBA00022692"/>
    </source>
</evidence>
<keyword evidence="3 5" id="KW-1133">Transmembrane helix</keyword>
<accession>A0A1G2KCV9</accession>
<evidence type="ECO:0000256" key="1">
    <source>
        <dbReference type="ARBA" id="ARBA00004127"/>
    </source>
</evidence>
<evidence type="ECO:0000256" key="5">
    <source>
        <dbReference type="SAM" id="Phobius"/>
    </source>
</evidence>
<comment type="subcellular location">
    <subcellularLocation>
        <location evidence="1">Endomembrane system</location>
        <topology evidence="1">Multi-pass membrane protein</topology>
    </subcellularLocation>
</comment>
<evidence type="ECO:0000313" key="7">
    <source>
        <dbReference type="Proteomes" id="UP000178574"/>
    </source>
</evidence>
<feature type="transmembrane region" description="Helical" evidence="5">
    <location>
        <begin position="46"/>
        <end position="67"/>
    </location>
</feature>
<protein>
    <recommendedName>
        <fullName evidence="8">VIT family protein</fullName>
    </recommendedName>
</protein>
<feature type="transmembrane region" description="Helical" evidence="5">
    <location>
        <begin position="87"/>
        <end position="109"/>
    </location>
</feature>
<organism evidence="6 7">
    <name type="scientific">Candidatus Sungbacteria bacterium RIFCSPHIGHO2_01_FULL_50_25</name>
    <dbReference type="NCBI Taxonomy" id="1802265"/>
    <lineage>
        <taxon>Bacteria</taxon>
        <taxon>Candidatus Sungiibacteriota</taxon>
    </lineage>
</organism>
<dbReference type="GO" id="GO:0012505">
    <property type="term" value="C:endomembrane system"/>
    <property type="evidence" value="ECO:0007669"/>
    <property type="project" value="UniProtKB-SubCell"/>
</dbReference>
<evidence type="ECO:0000313" key="6">
    <source>
        <dbReference type="EMBL" id="OGZ96270.1"/>
    </source>
</evidence>